<dbReference type="PANTHER" id="PTHR47901">
    <property type="entry name" value="CASPASE RECRUITMENT DOMAIN-CONTAINING PROTEIN 18"/>
    <property type="match status" value="1"/>
</dbReference>
<dbReference type="SUPFAM" id="SSF47986">
    <property type="entry name" value="DEATH domain"/>
    <property type="match status" value="1"/>
</dbReference>
<feature type="domain" description="CARD" evidence="1">
    <location>
        <begin position="1"/>
        <end position="83"/>
    </location>
</feature>
<dbReference type="InterPro" id="IPR002398">
    <property type="entry name" value="Pept_C14"/>
</dbReference>
<gene>
    <name evidence="2" type="ORF">HJG59_002103</name>
</gene>
<organism evidence="2 3">
    <name type="scientific">Molossus molossus</name>
    <name type="common">Pallas' mastiff bat</name>
    <name type="synonym">Vespertilio molossus</name>
    <dbReference type="NCBI Taxonomy" id="27622"/>
    <lineage>
        <taxon>Eukaryota</taxon>
        <taxon>Metazoa</taxon>
        <taxon>Chordata</taxon>
        <taxon>Craniata</taxon>
        <taxon>Vertebrata</taxon>
        <taxon>Euteleostomi</taxon>
        <taxon>Mammalia</taxon>
        <taxon>Eutheria</taxon>
        <taxon>Laurasiatheria</taxon>
        <taxon>Chiroptera</taxon>
        <taxon>Yangochiroptera</taxon>
        <taxon>Molossidae</taxon>
        <taxon>Molossus</taxon>
    </lineage>
</organism>
<reference evidence="2 3" key="1">
    <citation type="journal article" date="2020" name="Nature">
        <title>Six reference-quality genomes reveal evolution of bat adaptations.</title>
        <authorList>
            <person name="Jebb D."/>
            <person name="Huang Z."/>
            <person name="Pippel M."/>
            <person name="Hughes G.M."/>
            <person name="Lavrichenko K."/>
            <person name="Devanna P."/>
            <person name="Winkler S."/>
            <person name="Jermiin L.S."/>
            <person name="Skirmuntt E.C."/>
            <person name="Katzourakis A."/>
            <person name="Burkitt-Gray L."/>
            <person name="Ray D.A."/>
            <person name="Sullivan K.A.M."/>
            <person name="Roscito J.G."/>
            <person name="Kirilenko B.M."/>
            <person name="Davalos L.M."/>
            <person name="Corthals A.P."/>
            <person name="Power M.L."/>
            <person name="Jones G."/>
            <person name="Ransome R.D."/>
            <person name="Dechmann D.K.N."/>
            <person name="Locatelli A.G."/>
            <person name="Puechmaille S.J."/>
            <person name="Fedrigo O."/>
            <person name="Jarvis E.D."/>
            <person name="Hiller M."/>
            <person name="Vernes S.C."/>
            <person name="Myers E.W."/>
            <person name="Teeling E.C."/>
        </authorList>
    </citation>
    <scope>NUCLEOTIDE SEQUENCE [LARGE SCALE GENOMIC DNA]</scope>
    <source>
        <strain evidence="2">MMolMol1</strain>
        <tissue evidence="2">Muscle</tissue>
    </source>
</reference>
<evidence type="ECO:0000259" key="1">
    <source>
        <dbReference type="PROSITE" id="PS50209"/>
    </source>
</evidence>
<accession>A0A7J8ENT7</accession>
<comment type="caution">
    <text evidence="2">The sequence shown here is derived from an EMBL/GenBank/DDBJ whole genome shotgun (WGS) entry which is preliminary data.</text>
</comment>
<dbReference type="PANTHER" id="PTHR47901:SF3">
    <property type="entry name" value="CASPASE-1"/>
    <property type="match status" value="1"/>
</dbReference>
<dbReference type="GO" id="GO:0032651">
    <property type="term" value="P:regulation of interleukin-1 beta production"/>
    <property type="evidence" value="ECO:0007669"/>
    <property type="project" value="UniProtKB-ARBA"/>
</dbReference>
<dbReference type="Proteomes" id="UP000550707">
    <property type="component" value="Unassembled WGS sequence"/>
</dbReference>
<dbReference type="GO" id="GO:0097169">
    <property type="term" value="C:AIM2 inflammasome complex"/>
    <property type="evidence" value="ECO:0007669"/>
    <property type="project" value="TreeGrafter"/>
</dbReference>
<dbReference type="InterPro" id="IPR011029">
    <property type="entry name" value="DEATH-like_dom_sf"/>
</dbReference>
<dbReference type="GO" id="GO:0072559">
    <property type="term" value="C:NLRP3 inflammasome complex"/>
    <property type="evidence" value="ECO:0007669"/>
    <property type="project" value="TreeGrafter"/>
</dbReference>
<keyword evidence="3" id="KW-1185">Reference proteome</keyword>
<protein>
    <submittedName>
        <fullName evidence="2">Caspase recruitment domain family member 18</fullName>
    </submittedName>
</protein>
<dbReference type="Pfam" id="PF00619">
    <property type="entry name" value="CARD"/>
    <property type="match status" value="1"/>
</dbReference>
<dbReference type="FunFam" id="1.10.533.10:FF:000031">
    <property type="entry name" value="Caspase 1, isoform CRA_b"/>
    <property type="match status" value="1"/>
</dbReference>
<name>A0A7J8ENT7_MOLMO</name>
<dbReference type="GO" id="GO:0050727">
    <property type="term" value="P:regulation of inflammatory response"/>
    <property type="evidence" value="ECO:0007669"/>
    <property type="project" value="TreeGrafter"/>
</dbReference>
<dbReference type="PROSITE" id="PS50209">
    <property type="entry name" value="CARD"/>
    <property type="match status" value="1"/>
</dbReference>
<dbReference type="EMBL" id="JACASF010000013">
    <property type="protein sequence ID" value="KAF6437110.1"/>
    <property type="molecule type" value="Genomic_DNA"/>
</dbReference>
<dbReference type="GO" id="GO:0006508">
    <property type="term" value="P:proteolysis"/>
    <property type="evidence" value="ECO:0007669"/>
    <property type="project" value="InterPro"/>
</dbReference>
<dbReference type="Gene3D" id="1.10.533.10">
    <property type="entry name" value="Death Domain, Fas"/>
    <property type="match status" value="1"/>
</dbReference>
<evidence type="ECO:0000313" key="3">
    <source>
        <dbReference type="Proteomes" id="UP000550707"/>
    </source>
</evidence>
<dbReference type="CDD" id="cd08325">
    <property type="entry name" value="CARD_CASP1-like"/>
    <property type="match status" value="1"/>
</dbReference>
<dbReference type="GO" id="GO:0004197">
    <property type="term" value="F:cysteine-type endopeptidase activity"/>
    <property type="evidence" value="ECO:0007669"/>
    <property type="project" value="InterPro"/>
</dbReference>
<evidence type="ECO:0000313" key="2">
    <source>
        <dbReference type="EMBL" id="KAF6437110.1"/>
    </source>
</evidence>
<dbReference type="GO" id="GO:0089720">
    <property type="term" value="F:caspase binding"/>
    <property type="evidence" value="ECO:0007669"/>
    <property type="project" value="TreeGrafter"/>
</dbReference>
<dbReference type="InParanoid" id="A0A7J8ENT7"/>
<dbReference type="GO" id="GO:0072557">
    <property type="term" value="C:IPAF inflammasome complex"/>
    <property type="evidence" value="ECO:0007669"/>
    <property type="project" value="TreeGrafter"/>
</dbReference>
<proteinExistence type="predicted"/>
<sequence>MADQQLINKRRLFIRSVGHGTINALLDDLLQDKVINQEEMCKVKDENHTVMDRARVLIDLIIGKGRHACWKFIQHLKEEDPELACKMGVHLC</sequence>
<dbReference type="AlphaFoldDB" id="A0A7J8ENT7"/>
<dbReference type="GO" id="GO:0042981">
    <property type="term" value="P:regulation of apoptotic process"/>
    <property type="evidence" value="ECO:0007669"/>
    <property type="project" value="InterPro"/>
</dbReference>
<dbReference type="InterPro" id="IPR001315">
    <property type="entry name" value="CARD"/>
</dbReference>